<dbReference type="GO" id="GO:0003677">
    <property type="term" value="F:DNA binding"/>
    <property type="evidence" value="ECO:0007669"/>
    <property type="project" value="InterPro"/>
</dbReference>
<evidence type="ECO:0000259" key="1">
    <source>
        <dbReference type="PROSITE" id="PS50943"/>
    </source>
</evidence>
<gene>
    <name evidence="2" type="ORF">J3359_10400</name>
</gene>
<protein>
    <submittedName>
        <fullName evidence="2">Helix-turn-helix transcriptional regulator</fullName>
    </submittedName>
</protein>
<dbReference type="CDD" id="cd00093">
    <property type="entry name" value="HTH_XRE"/>
    <property type="match status" value="1"/>
</dbReference>
<name>A0A975CLD6_9FLAO</name>
<dbReference type="InterPro" id="IPR001387">
    <property type="entry name" value="Cro/C1-type_HTH"/>
</dbReference>
<dbReference type="KEGG" id="pcea:J3359_10400"/>
<reference evidence="2 3" key="1">
    <citation type="submission" date="2021-03" db="EMBL/GenBank/DDBJ databases">
        <title>Complete genome of Polaribacter_sp.SM13.</title>
        <authorList>
            <person name="Jeong S.W."/>
            <person name="Bae J.W."/>
        </authorList>
    </citation>
    <scope>NUCLEOTIDE SEQUENCE [LARGE SCALE GENOMIC DNA]</scope>
    <source>
        <strain evidence="2 3">SM13</strain>
    </source>
</reference>
<keyword evidence="3" id="KW-1185">Reference proteome</keyword>
<accession>A0A975CLD6</accession>
<feature type="domain" description="HTH cro/C1-type" evidence="1">
    <location>
        <begin position="9"/>
        <end position="63"/>
    </location>
</feature>
<dbReference type="Gene3D" id="1.10.260.40">
    <property type="entry name" value="lambda repressor-like DNA-binding domains"/>
    <property type="match status" value="1"/>
</dbReference>
<evidence type="ECO:0000313" key="2">
    <source>
        <dbReference type="EMBL" id="QTE21247.1"/>
    </source>
</evidence>
<organism evidence="2 3">
    <name type="scientific">Polaribacter cellanae</name>
    <dbReference type="NCBI Taxonomy" id="2818493"/>
    <lineage>
        <taxon>Bacteria</taxon>
        <taxon>Pseudomonadati</taxon>
        <taxon>Bacteroidota</taxon>
        <taxon>Flavobacteriia</taxon>
        <taxon>Flavobacteriales</taxon>
        <taxon>Flavobacteriaceae</taxon>
    </lineage>
</organism>
<dbReference type="SUPFAM" id="SSF47413">
    <property type="entry name" value="lambda repressor-like DNA-binding domains"/>
    <property type="match status" value="1"/>
</dbReference>
<proteinExistence type="predicted"/>
<dbReference type="InterPro" id="IPR010982">
    <property type="entry name" value="Lambda_DNA-bd_dom_sf"/>
</dbReference>
<dbReference type="Proteomes" id="UP000663920">
    <property type="component" value="Chromosome"/>
</dbReference>
<dbReference type="AlphaFoldDB" id="A0A975CLD6"/>
<dbReference type="Pfam" id="PF12844">
    <property type="entry name" value="HTH_19"/>
    <property type="match status" value="1"/>
</dbReference>
<sequence>MENSFGETIRKLREKNNLLLREVSAKLEIDASILSKIENNNRVAKKELVKKFSKLYKVDYNELLIIWFSDKIVSELKDENNIEKILRIAEQKIKNEKE</sequence>
<dbReference type="SMART" id="SM00530">
    <property type="entry name" value="HTH_XRE"/>
    <property type="match status" value="1"/>
</dbReference>
<evidence type="ECO:0000313" key="3">
    <source>
        <dbReference type="Proteomes" id="UP000663920"/>
    </source>
</evidence>
<dbReference type="EMBL" id="CP071869">
    <property type="protein sequence ID" value="QTE21247.1"/>
    <property type="molecule type" value="Genomic_DNA"/>
</dbReference>
<dbReference type="PROSITE" id="PS50943">
    <property type="entry name" value="HTH_CROC1"/>
    <property type="match status" value="1"/>
</dbReference>
<dbReference type="RefSeq" id="WP_208076807.1">
    <property type="nucleotide sequence ID" value="NZ_CP071869.1"/>
</dbReference>